<sequence>MATDSDERRITGWPEVFSRGGGAMSFVNVAPELLETAASDAAQIGSAVGAGNLAALIPTTELATAGADEVSAAITAVFGAHAQQYQAAAAQAATYYEQFVQSLSAAAGAYTATEASIATGLQAFANDPLRAVGEAWVGSPLGRVLDPLINAPTDVLLGRDLIGNSAIGRAPPATQIVIDFVRHGQSVGNAMGFIDTAVPGTGLTALGEQQAQAIAAVLGGRGPFAGIFSSQLLRAQETAAPLAGMLAVPALPGLNEIDAGIFSSFPEIPAGLLYIPAPLAWTLGFPLVPMLTPGSVHFDGVVFDQGFTNALQTMYSTAMANPVVAQSGHITDVAFSSEFAIEVGTLMNVKNPDLLLMLTHPLSNTGVVVVQGDPQDGWNLVSWDGVPVAPASLPTQLFVDVRDLVTAPQFAAYHSWQSMFTGDLTAIATSIRDGIDEVGNAALNFPGAVTHDLVGALGAGSGVSAHPIIDVAAL</sequence>
<gene>
    <name evidence="2" type="ORF">AWC23_05755</name>
</gene>
<dbReference type="AlphaFoldDB" id="A0AAJ3NSK0"/>
<accession>A0AAJ3NSK0</accession>
<dbReference type="Gene3D" id="3.40.50.1240">
    <property type="entry name" value="Phosphoglycerate mutase-like"/>
    <property type="match status" value="1"/>
</dbReference>
<reference evidence="2 3" key="1">
    <citation type="submission" date="2016-01" db="EMBL/GenBank/DDBJ databases">
        <title>The new phylogeny of the genus Mycobacterium.</title>
        <authorList>
            <person name="Tarcisio F."/>
            <person name="Conor M."/>
            <person name="Antonella G."/>
            <person name="Elisabetta G."/>
            <person name="Giulia F.S."/>
            <person name="Sara T."/>
            <person name="Anna F."/>
            <person name="Clotilde B."/>
            <person name="Roberto B."/>
            <person name="Veronica D.S."/>
            <person name="Fabio R."/>
            <person name="Monica P."/>
            <person name="Olivier J."/>
            <person name="Enrico T."/>
            <person name="Nicola S."/>
        </authorList>
    </citation>
    <scope>NUCLEOTIDE SEQUENCE [LARGE SCALE GENOMIC DNA]</scope>
    <source>
        <strain evidence="2 3">DSM 44616</strain>
    </source>
</reference>
<dbReference type="SUPFAM" id="SSF53254">
    <property type="entry name" value="Phosphoglycerate mutase-like"/>
    <property type="match status" value="1"/>
</dbReference>
<protein>
    <recommendedName>
        <fullName evidence="1">PE domain-containing protein</fullName>
    </recommendedName>
</protein>
<dbReference type="SMART" id="SM00855">
    <property type="entry name" value="PGAM"/>
    <property type="match status" value="1"/>
</dbReference>
<dbReference type="InterPro" id="IPR038332">
    <property type="entry name" value="PPE_sf"/>
</dbReference>
<dbReference type="SUPFAM" id="SSF140459">
    <property type="entry name" value="PE/PPE dimer-like"/>
    <property type="match status" value="1"/>
</dbReference>
<dbReference type="Pfam" id="PF00934">
    <property type="entry name" value="PE"/>
    <property type="match status" value="1"/>
</dbReference>
<dbReference type="InterPro" id="IPR000084">
    <property type="entry name" value="PE-PGRS_N"/>
</dbReference>
<dbReference type="InterPro" id="IPR013078">
    <property type="entry name" value="His_Pase_superF_clade-1"/>
</dbReference>
<dbReference type="Proteomes" id="UP000193387">
    <property type="component" value="Unassembled WGS sequence"/>
</dbReference>
<dbReference type="PANTHER" id="PTHR48100:SF58">
    <property type="entry name" value="PE-PGRS FAMILY PROTEIN PE_PGRS11"/>
    <property type="match status" value="1"/>
</dbReference>
<dbReference type="EMBL" id="LQPR01000011">
    <property type="protein sequence ID" value="ORW74024.1"/>
    <property type="molecule type" value="Genomic_DNA"/>
</dbReference>
<name>A0AAJ3NSK0_9MYCO</name>
<dbReference type="CDD" id="cd07067">
    <property type="entry name" value="HP_PGM_like"/>
    <property type="match status" value="1"/>
</dbReference>
<dbReference type="PANTHER" id="PTHR48100">
    <property type="entry name" value="BROAD-SPECIFICITY PHOSPHATASE YOR283W-RELATED"/>
    <property type="match status" value="1"/>
</dbReference>
<comment type="caution">
    <text evidence="2">The sequence shown here is derived from an EMBL/GenBank/DDBJ whole genome shotgun (WGS) entry which is preliminary data.</text>
</comment>
<dbReference type="GO" id="GO:0016791">
    <property type="term" value="F:phosphatase activity"/>
    <property type="evidence" value="ECO:0007669"/>
    <property type="project" value="TreeGrafter"/>
</dbReference>
<proteinExistence type="predicted"/>
<evidence type="ECO:0000313" key="2">
    <source>
        <dbReference type="EMBL" id="ORW74024.1"/>
    </source>
</evidence>
<organism evidence="2 3">
    <name type="scientific">Mycobacterium saskatchewanense</name>
    <dbReference type="NCBI Taxonomy" id="220927"/>
    <lineage>
        <taxon>Bacteria</taxon>
        <taxon>Bacillati</taxon>
        <taxon>Actinomycetota</taxon>
        <taxon>Actinomycetes</taxon>
        <taxon>Mycobacteriales</taxon>
        <taxon>Mycobacteriaceae</taxon>
        <taxon>Mycobacterium</taxon>
        <taxon>Mycobacterium simiae complex</taxon>
    </lineage>
</organism>
<dbReference type="InterPro" id="IPR050275">
    <property type="entry name" value="PGM_Phosphatase"/>
</dbReference>
<dbReference type="InterPro" id="IPR029033">
    <property type="entry name" value="His_PPase_superfam"/>
</dbReference>
<dbReference type="Gene3D" id="1.10.287.850">
    <property type="entry name" value="HP0062-like domain"/>
    <property type="match status" value="1"/>
</dbReference>
<feature type="domain" description="PE" evidence="1">
    <location>
        <begin position="27"/>
        <end position="116"/>
    </location>
</feature>
<evidence type="ECO:0000259" key="1">
    <source>
        <dbReference type="Pfam" id="PF00934"/>
    </source>
</evidence>
<keyword evidence="3" id="KW-1185">Reference proteome</keyword>
<dbReference type="Pfam" id="PF00300">
    <property type="entry name" value="His_Phos_1"/>
    <property type="match status" value="1"/>
</dbReference>
<dbReference type="GO" id="GO:0005737">
    <property type="term" value="C:cytoplasm"/>
    <property type="evidence" value="ECO:0007669"/>
    <property type="project" value="TreeGrafter"/>
</dbReference>
<evidence type="ECO:0000313" key="3">
    <source>
        <dbReference type="Proteomes" id="UP000193387"/>
    </source>
</evidence>